<keyword evidence="2" id="KW-1185">Reference proteome</keyword>
<proteinExistence type="predicted"/>
<organism evidence="1 2">
    <name type="scientific">Elysia crispata</name>
    <name type="common">lettuce slug</name>
    <dbReference type="NCBI Taxonomy" id="231223"/>
    <lineage>
        <taxon>Eukaryota</taxon>
        <taxon>Metazoa</taxon>
        <taxon>Spiralia</taxon>
        <taxon>Lophotrochozoa</taxon>
        <taxon>Mollusca</taxon>
        <taxon>Gastropoda</taxon>
        <taxon>Heterobranchia</taxon>
        <taxon>Euthyneura</taxon>
        <taxon>Panpulmonata</taxon>
        <taxon>Sacoglossa</taxon>
        <taxon>Placobranchoidea</taxon>
        <taxon>Plakobranchidae</taxon>
        <taxon>Elysia</taxon>
    </lineage>
</organism>
<gene>
    <name evidence="1" type="ORF">RRG08_006189</name>
</gene>
<protein>
    <submittedName>
        <fullName evidence="1">Uncharacterized protein</fullName>
    </submittedName>
</protein>
<sequence length="115" mass="13257">MYGMRELLVEGLTRLAPAFSNTSVHIHREERKCFRSTQTPAVVKSATNTSWDFFGMHYKISPRMKYVKAFVYLETARMKLMVFIQERSKPHQILISSQHHNGLPVSLVCILGCAR</sequence>
<evidence type="ECO:0000313" key="2">
    <source>
        <dbReference type="Proteomes" id="UP001283361"/>
    </source>
</evidence>
<dbReference type="Proteomes" id="UP001283361">
    <property type="component" value="Unassembled WGS sequence"/>
</dbReference>
<dbReference type="AlphaFoldDB" id="A0AAE1DSR1"/>
<reference evidence="1" key="1">
    <citation type="journal article" date="2023" name="G3 (Bethesda)">
        <title>A reference genome for the long-term kleptoplast-retaining sea slug Elysia crispata morphotype clarki.</title>
        <authorList>
            <person name="Eastman K.E."/>
            <person name="Pendleton A.L."/>
            <person name="Shaikh M.A."/>
            <person name="Suttiyut T."/>
            <person name="Ogas R."/>
            <person name="Tomko P."/>
            <person name="Gavelis G."/>
            <person name="Widhalm J.R."/>
            <person name="Wisecaver J.H."/>
        </authorList>
    </citation>
    <scope>NUCLEOTIDE SEQUENCE</scope>
    <source>
        <strain evidence="1">ECLA1</strain>
    </source>
</reference>
<accession>A0AAE1DSR1</accession>
<comment type="caution">
    <text evidence="1">The sequence shown here is derived from an EMBL/GenBank/DDBJ whole genome shotgun (WGS) entry which is preliminary data.</text>
</comment>
<name>A0AAE1DSR1_9GAST</name>
<evidence type="ECO:0000313" key="1">
    <source>
        <dbReference type="EMBL" id="KAK3780283.1"/>
    </source>
</evidence>
<dbReference type="EMBL" id="JAWDGP010002748">
    <property type="protein sequence ID" value="KAK3780283.1"/>
    <property type="molecule type" value="Genomic_DNA"/>
</dbReference>